<proteinExistence type="predicted"/>
<accession>A0A978VM06</accession>
<feature type="region of interest" description="Disordered" evidence="1">
    <location>
        <begin position="1"/>
        <end position="60"/>
    </location>
</feature>
<protein>
    <submittedName>
        <fullName evidence="2">Uncharacterized protein</fullName>
    </submittedName>
</protein>
<name>A0A978VM06_ZIZJJ</name>
<sequence>MSCFSYFTSHRKDVSKVENNYGTRSSGSGREKASSKDGEIGRGKGNGKGGNGPKNSMTHSFTLKCHSQLSSYQVRVALQFPHKAVMK</sequence>
<evidence type="ECO:0000313" key="2">
    <source>
        <dbReference type="EMBL" id="KAH7534125.1"/>
    </source>
</evidence>
<dbReference type="AlphaFoldDB" id="A0A978VM06"/>
<feature type="compositionally biased region" description="Gly residues" evidence="1">
    <location>
        <begin position="43"/>
        <end position="52"/>
    </location>
</feature>
<evidence type="ECO:0000313" key="3">
    <source>
        <dbReference type="Proteomes" id="UP000813462"/>
    </source>
</evidence>
<reference evidence="2" key="1">
    <citation type="journal article" date="2021" name="Front. Plant Sci.">
        <title>Chromosome-Scale Genome Assembly for Chinese Sour Jujube and Insights Into Its Genome Evolution and Domestication Signature.</title>
        <authorList>
            <person name="Shen L.-Y."/>
            <person name="Luo H."/>
            <person name="Wang X.-L."/>
            <person name="Wang X.-M."/>
            <person name="Qiu X.-J."/>
            <person name="Liu H."/>
            <person name="Zhou S.-S."/>
            <person name="Jia K.-H."/>
            <person name="Nie S."/>
            <person name="Bao Y.-T."/>
            <person name="Zhang R.-G."/>
            <person name="Yun Q.-Z."/>
            <person name="Chai Y.-H."/>
            <person name="Lu J.-Y."/>
            <person name="Li Y."/>
            <person name="Zhao S.-W."/>
            <person name="Mao J.-F."/>
            <person name="Jia S.-G."/>
            <person name="Mao Y.-M."/>
        </authorList>
    </citation>
    <scope>NUCLEOTIDE SEQUENCE</scope>
    <source>
        <strain evidence="2">AT0</strain>
        <tissue evidence="2">Leaf</tissue>
    </source>
</reference>
<dbReference type="EMBL" id="JAEACU010000004">
    <property type="protein sequence ID" value="KAH7534125.1"/>
    <property type="molecule type" value="Genomic_DNA"/>
</dbReference>
<dbReference type="Proteomes" id="UP000813462">
    <property type="component" value="Unassembled WGS sequence"/>
</dbReference>
<comment type="caution">
    <text evidence="2">The sequence shown here is derived from an EMBL/GenBank/DDBJ whole genome shotgun (WGS) entry which is preliminary data.</text>
</comment>
<feature type="compositionally biased region" description="Polar residues" evidence="1">
    <location>
        <begin position="17"/>
        <end position="28"/>
    </location>
</feature>
<organism evidence="2 3">
    <name type="scientific">Ziziphus jujuba var. spinosa</name>
    <dbReference type="NCBI Taxonomy" id="714518"/>
    <lineage>
        <taxon>Eukaryota</taxon>
        <taxon>Viridiplantae</taxon>
        <taxon>Streptophyta</taxon>
        <taxon>Embryophyta</taxon>
        <taxon>Tracheophyta</taxon>
        <taxon>Spermatophyta</taxon>
        <taxon>Magnoliopsida</taxon>
        <taxon>eudicotyledons</taxon>
        <taxon>Gunneridae</taxon>
        <taxon>Pentapetalae</taxon>
        <taxon>rosids</taxon>
        <taxon>fabids</taxon>
        <taxon>Rosales</taxon>
        <taxon>Rhamnaceae</taxon>
        <taxon>Paliureae</taxon>
        <taxon>Ziziphus</taxon>
    </lineage>
</organism>
<feature type="compositionally biased region" description="Basic and acidic residues" evidence="1">
    <location>
        <begin position="29"/>
        <end position="42"/>
    </location>
</feature>
<gene>
    <name evidence="2" type="ORF">FEM48_Zijuj04G0206100</name>
</gene>
<evidence type="ECO:0000256" key="1">
    <source>
        <dbReference type="SAM" id="MobiDB-lite"/>
    </source>
</evidence>